<organism evidence="8 9">
    <name type="scientific">Spirochaeta africana (strain ATCC 700263 / DSM 8902 / Z-7692)</name>
    <dbReference type="NCBI Taxonomy" id="889378"/>
    <lineage>
        <taxon>Bacteria</taxon>
        <taxon>Pseudomonadati</taxon>
        <taxon>Spirochaetota</taxon>
        <taxon>Spirochaetia</taxon>
        <taxon>Spirochaetales</taxon>
        <taxon>Spirochaetaceae</taxon>
        <taxon>Spirochaeta</taxon>
    </lineage>
</organism>
<dbReference type="RefSeq" id="WP_014456121.1">
    <property type="nucleotide sequence ID" value="NC_017098.1"/>
</dbReference>
<keyword evidence="8" id="KW-0282">Flagellum</keyword>
<keyword evidence="4 7" id="KW-1133">Transmembrane helix</keyword>
<keyword evidence="9" id="KW-1185">Reference proteome</keyword>
<evidence type="ECO:0000313" key="9">
    <source>
        <dbReference type="Proteomes" id="UP000007383"/>
    </source>
</evidence>
<gene>
    <name evidence="8" type="ordered locus">Spiaf_2090</name>
</gene>
<feature type="compositionally biased region" description="Basic and acidic residues" evidence="6">
    <location>
        <begin position="191"/>
        <end position="201"/>
    </location>
</feature>
<reference evidence="9" key="1">
    <citation type="journal article" date="2013" name="Stand. Genomic Sci.">
        <title>Complete genome sequence of the halophilic bacterium Spirochaeta africana type strain (Z-7692(T)) from the alkaline Lake Magadi in the East African Rift.</title>
        <authorList>
            <person name="Liolos K."/>
            <person name="Abt B."/>
            <person name="Scheuner C."/>
            <person name="Teshima H."/>
            <person name="Held B."/>
            <person name="Lapidus A."/>
            <person name="Nolan M."/>
            <person name="Lucas S."/>
            <person name="Deshpande S."/>
            <person name="Cheng J.F."/>
            <person name="Tapia R."/>
            <person name="Goodwin L.A."/>
            <person name="Pitluck S."/>
            <person name="Pagani I."/>
            <person name="Ivanova N."/>
            <person name="Mavromatis K."/>
            <person name="Mikhailova N."/>
            <person name="Huntemann M."/>
            <person name="Pati A."/>
            <person name="Chen A."/>
            <person name="Palaniappan K."/>
            <person name="Land M."/>
            <person name="Rohde M."/>
            <person name="Tindall B.J."/>
            <person name="Detter J.C."/>
            <person name="Goker M."/>
            <person name="Bristow J."/>
            <person name="Eisen J.A."/>
            <person name="Markowitz V."/>
            <person name="Hugenholtz P."/>
            <person name="Woyke T."/>
            <person name="Klenk H.P."/>
            <person name="Kyrpides N.C."/>
        </authorList>
    </citation>
    <scope>NUCLEOTIDE SEQUENCE</scope>
    <source>
        <strain evidence="9">ATCC 700263 / DSM 8902 / Z-7692</strain>
    </source>
</reference>
<dbReference type="KEGG" id="sfc:Spiaf_2090"/>
<evidence type="ECO:0000256" key="3">
    <source>
        <dbReference type="ARBA" id="ARBA00022692"/>
    </source>
</evidence>
<dbReference type="OrthoDB" id="361613at2"/>
<dbReference type="Proteomes" id="UP000007383">
    <property type="component" value="Chromosome"/>
</dbReference>
<accession>H9UKU5</accession>
<dbReference type="PATRIC" id="fig|889378.3.peg.2077"/>
<keyword evidence="3 7" id="KW-0812">Transmembrane</keyword>
<dbReference type="InterPro" id="IPR022781">
    <property type="entry name" value="Flagellar_biosynth_FliO"/>
</dbReference>
<protein>
    <submittedName>
        <fullName evidence="8">Flagellar biogenesis protein</fullName>
    </submittedName>
</protein>
<proteinExistence type="predicted"/>
<feature type="region of interest" description="Disordered" evidence="6">
    <location>
        <begin position="168"/>
        <end position="201"/>
    </location>
</feature>
<dbReference type="GO" id="GO:0044781">
    <property type="term" value="P:bacterial-type flagellum organization"/>
    <property type="evidence" value="ECO:0007669"/>
    <property type="project" value="InterPro"/>
</dbReference>
<keyword evidence="8" id="KW-0969">Cilium</keyword>
<evidence type="ECO:0000256" key="1">
    <source>
        <dbReference type="ARBA" id="ARBA00004236"/>
    </source>
</evidence>
<dbReference type="Pfam" id="PF04347">
    <property type="entry name" value="FliO"/>
    <property type="match status" value="1"/>
</dbReference>
<dbReference type="EMBL" id="CP003282">
    <property type="protein sequence ID" value="AFG38138.1"/>
    <property type="molecule type" value="Genomic_DNA"/>
</dbReference>
<dbReference type="HOGENOM" id="CLU_1359686_0_0_12"/>
<evidence type="ECO:0000256" key="7">
    <source>
        <dbReference type="SAM" id="Phobius"/>
    </source>
</evidence>
<sequence length="201" mass="21881">MVVLLVSAAVYGQEADTAEPAEELEMPAGEELILFDDAAEVDDPQLDAGVGLAAGGLMDLFRMLFMLALVIAMIYGVIRLLKRVQQPVRSDTSLIQLAATQPLGSSRAVHLVQVGQQVFLIGEAENSVQLVSEITDKESLDEIRLRAPLEQQAAGASFSDLLTGMFRSRTTDSDTEGSENSDTETPSLDFIQRKRERLKDL</sequence>
<keyword evidence="5 7" id="KW-0472">Membrane</keyword>
<evidence type="ECO:0000256" key="4">
    <source>
        <dbReference type="ARBA" id="ARBA00022989"/>
    </source>
</evidence>
<comment type="subcellular location">
    <subcellularLocation>
        <location evidence="1">Cell membrane</location>
    </subcellularLocation>
</comment>
<evidence type="ECO:0000256" key="2">
    <source>
        <dbReference type="ARBA" id="ARBA00022475"/>
    </source>
</evidence>
<evidence type="ECO:0000256" key="6">
    <source>
        <dbReference type="SAM" id="MobiDB-lite"/>
    </source>
</evidence>
<keyword evidence="2" id="KW-1003">Cell membrane</keyword>
<evidence type="ECO:0000313" key="8">
    <source>
        <dbReference type="EMBL" id="AFG38138.1"/>
    </source>
</evidence>
<name>H9UKU5_SPIAZ</name>
<feature type="compositionally biased region" description="Acidic residues" evidence="6">
    <location>
        <begin position="173"/>
        <end position="182"/>
    </location>
</feature>
<keyword evidence="8" id="KW-0966">Cell projection</keyword>
<evidence type="ECO:0000256" key="5">
    <source>
        <dbReference type="ARBA" id="ARBA00023136"/>
    </source>
</evidence>
<dbReference type="AlphaFoldDB" id="H9UKU5"/>
<dbReference type="STRING" id="889378.Spiaf_2090"/>
<dbReference type="GO" id="GO:0016020">
    <property type="term" value="C:membrane"/>
    <property type="evidence" value="ECO:0007669"/>
    <property type="project" value="InterPro"/>
</dbReference>
<feature type="transmembrane region" description="Helical" evidence="7">
    <location>
        <begin position="60"/>
        <end position="81"/>
    </location>
</feature>
<dbReference type="eggNOG" id="COG3190">
    <property type="taxonomic scope" value="Bacteria"/>
</dbReference>